<keyword evidence="8" id="KW-1185">Reference proteome</keyword>
<name>I2GI40_9BACT</name>
<keyword evidence="3 6" id="KW-0812">Transmembrane</keyword>
<dbReference type="PANTHER" id="PTHR30086">
    <property type="entry name" value="ARGININE EXPORTER PROTEIN ARGO"/>
    <property type="match status" value="1"/>
</dbReference>
<dbReference type="GO" id="GO:0005886">
    <property type="term" value="C:plasma membrane"/>
    <property type="evidence" value="ECO:0007669"/>
    <property type="project" value="UniProtKB-SubCell"/>
</dbReference>
<gene>
    <name evidence="7" type="ORF">BN8_02671</name>
</gene>
<dbReference type="STRING" id="1185876.BN8_02671"/>
<feature type="transmembrane region" description="Helical" evidence="6">
    <location>
        <begin position="199"/>
        <end position="220"/>
    </location>
</feature>
<evidence type="ECO:0000256" key="6">
    <source>
        <dbReference type="SAM" id="Phobius"/>
    </source>
</evidence>
<protein>
    <submittedName>
        <fullName evidence="7">Lysine exporter protein (LYSE/YGGA)</fullName>
    </submittedName>
</protein>
<evidence type="ECO:0000256" key="4">
    <source>
        <dbReference type="ARBA" id="ARBA00022989"/>
    </source>
</evidence>
<dbReference type="InterPro" id="IPR001123">
    <property type="entry name" value="LeuE-type"/>
</dbReference>
<evidence type="ECO:0000256" key="1">
    <source>
        <dbReference type="ARBA" id="ARBA00004651"/>
    </source>
</evidence>
<proteinExistence type="predicted"/>
<comment type="subcellular location">
    <subcellularLocation>
        <location evidence="1">Cell membrane</location>
        <topology evidence="1">Multi-pass membrane protein</topology>
    </subcellularLocation>
</comment>
<evidence type="ECO:0000256" key="3">
    <source>
        <dbReference type="ARBA" id="ARBA00022692"/>
    </source>
</evidence>
<dbReference type="Pfam" id="PF01810">
    <property type="entry name" value="LysE"/>
    <property type="match status" value="1"/>
</dbReference>
<feature type="transmembrane region" description="Helical" evidence="6">
    <location>
        <begin position="90"/>
        <end position="111"/>
    </location>
</feature>
<dbReference type="EMBL" id="CAIT01000006">
    <property type="protein sequence ID" value="CCH53565.1"/>
    <property type="molecule type" value="Genomic_DNA"/>
</dbReference>
<feature type="transmembrane region" description="Helical" evidence="6">
    <location>
        <begin position="20"/>
        <end position="48"/>
    </location>
</feature>
<keyword evidence="5 6" id="KW-0472">Membrane</keyword>
<dbReference type="AlphaFoldDB" id="I2GI40"/>
<reference evidence="7 8" key="1">
    <citation type="journal article" date="2012" name="J. Bacteriol.">
        <title>Genome Sequence of the Filamentous Bacterium Fibrisoma limi BUZ 3T.</title>
        <authorList>
            <person name="Filippini M."/>
            <person name="Qi W."/>
            <person name="Jaenicke S."/>
            <person name="Goesmann A."/>
            <person name="Smits T.H."/>
            <person name="Bagheri H.C."/>
        </authorList>
    </citation>
    <scope>NUCLEOTIDE SEQUENCE [LARGE SCALE GENOMIC DNA]</scope>
    <source>
        <strain evidence="8">BUZ 3T</strain>
    </source>
</reference>
<feature type="transmembrane region" description="Helical" evidence="6">
    <location>
        <begin position="127"/>
        <end position="155"/>
    </location>
</feature>
<evidence type="ECO:0000313" key="7">
    <source>
        <dbReference type="EMBL" id="CCH53565.1"/>
    </source>
</evidence>
<feature type="transmembrane region" description="Helical" evidence="6">
    <location>
        <begin position="167"/>
        <end position="187"/>
    </location>
</feature>
<feature type="transmembrane region" description="Helical" evidence="6">
    <location>
        <begin position="60"/>
        <end position="84"/>
    </location>
</feature>
<keyword evidence="4 6" id="KW-1133">Transmembrane helix</keyword>
<accession>I2GI40</accession>
<dbReference type="PANTHER" id="PTHR30086:SF20">
    <property type="entry name" value="ARGININE EXPORTER PROTEIN ARGO-RELATED"/>
    <property type="match status" value="1"/>
</dbReference>
<organism evidence="7 8">
    <name type="scientific">Fibrisoma limi BUZ 3</name>
    <dbReference type="NCBI Taxonomy" id="1185876"/>
    <lineage>
        <taxon>Bacteria</taxon>
        <taxon>Pseudomonadati</taxon>
        <taxon>Bacteroidota</taxon>
        <taxon>Cytophagia</taxon>
        <taxon>Cytophagales</taxon>
        <taxon>Spirosomataceae</taxon>
        <taxon>Fibrisoma</taxon>
    </lineage>
</organism>
<comment type="caution">
    <text evidence="7">The sequence shown here is derived from an EMBL/GenBank/DDBJ whole genome shotgun (WGS) entry which is preliminary data.</text>
</comment>
<dbReference type="eggNOG" id="COG1280">
    <property type="taxonomic scope" value="Bacteria"/>
</dbReference>
<sequence>MLFRVSNGFVAYPQPINKKSIVFLPILYGFLVGIALCLTFGTVFFALIQNSVDNGFRSGMKIVLGVIIGDILFVLAALLGTSFIPKVDGIEHILALVGVVFLTAMGLVNILKGTPRLAYPQTRFGNYLYYVSTGFFLNALNPVNFISWVTIVAYIRSHLHYTVAEQYGFMGASLLGVFATESALAYYANRLKRLFTPRVITIFNRTTGFVFLAVAVQIAYTRLYEPMMKAMNW</sequence>
<evidence type="ECO:0000256" key="5">
    <source>
        <dbReference type="ARBA" id="ARBA00023136"/>
    </source>
</evidence>
<keyword evidence="2" id="KW-1003">Cell membrane</keyword>
<dbReference type="Proteomes" id="UP000009309">
    <property type="component" value="Unassembled WGS sequence"/>
</dbReference>
<evidence type="ECO:0000313" key="8">
    <source>
        <dbReference type="Proteomes" id="UP000009309"/>
    </source>
</evidence>
<evidence type="ECO:0000256" key="2">
    <source>
        <dbReference type="ARBA" id="ARBA00022475"/>
    </source>
</evidence>
<dbReference type="GO" id="GO:0015171">
    <property type="term" value="F:amino acid transmembrane transporter activity"/>
    <property type="evidence" value="ECO:0007669"/>
    <property type="project" value="TreeGrafter"/>
</dbReference>